<dbReference type="AlphaFoldDB" id="A0A5Q4YXX0"/>
<protein>
    <recommendedName>
        <fullName evidence="6">Major coat protein</fullName>
    </recommendedName>
</protein>
<feature type="signal peptide" evidence="2">
    <location>
        <begin position="1"/>
        <end position="26"/>
    </location>
</feature>
<evidence type="ECO:0000256" key="2">
    <source>
        <dbReference type="SAM" id="SignalP"/>
    </source>
</evidence>
<evidence type="ECO:0000256" key="1">
    <source>
        <dbReference type="SAM" id="Phobius"/>
    </source>
</evidence>
<keyword evidence="1" id="KW-1133">Transmembrane helix</keyword>
<evidence type="ECO:0000313" key="5">
    <source>
        <dbReference type="EMBL" id="VVV04136.1"/>
    </source>
</evidence>
<accession>A0A5Q4YXX0</accession>
<evidence type="ECO:0000313" key="3">
    <source>
        <dbReference type="EMBL" id="VVV04116.1"/>
    </source>
</evidence>
<proteinExistence type="predicted"/>
<keyword evidence="1" id="KW-0812">Transmembrane</keyword>
<keyword evidence="2" id="KW-0732">Signal</keyword>
<reference evidence="3" key="1">
    <citation type="submission" date="2019-09" db="EMBL/GenBank/DDBJ databases">
        <authorList>
            <person name="Hjerde E."/>
        </authorList>
    </citation>
    <scope>NUCLEOTIDE SEQUENCE</scope>
    <source>
        <strain evidence="3">06/09/160</strain>
    </source>
</reference>
<organism evidence="3">
    <name type="scientific">Aliivibrio wodanis</name>
    <dbReference type="NCBI Taxonomy" id="80852"/>
    <lineage>
        <taxon>Bacteria</taxon>
        <taxon>Pseudomonadati</taxon>
        <taxon>Pseudomonadota</taxon>
        <taxon>Gammaproteobacteria</taxon>
        <taxon>Vibrionales</taxon>
        <taxon>Vibrionaceae</taxon>
        <taxon>Aliivibrio</taxon>
    </lineage>
</organism>
<gene>
    <name evidence="3" type="ORF">AW0309160_01499</name>
    <name evidence="4" type="ORF">AW0309160_01509</name>
    <name evidence="5" type="ORF">AW0309160_01519</name>
</gene>
<name>A0A5Q4YXX0_9GAMM</name>
<evidence type="ECO:0008006" key="6">
    <source>
        <dbReference type="Google" id="ProtNLM"/>
    </source>
</evidence>
<feature type="chain" id="PRO_5036149886" description="Major coat protein" evidence="2">
    <location>
        <begin position="27"/>
        <end position="73"/>
    </location>
</feature>
<dbReference type="EMBL" id="LR721750">
    <property type="protein sequence ID" value="VVV04126.1"/>
    <property type="molecule type" value="Genomic_DNA"/>
</dbReference>
<feature type="transmembrane region" description="Helical" evidence="1">
    <location>
        <begin position="42"/>
        <end position="63"/>
    </location>
</feature>
<evidence type="ECO:0000313" key="4">
    <source>
        <dbReference type="EMBL" id="VVV04126.1"/>
    </source>
</evidence>
<keyword evidence="1" id="KW-0472">Membrane</keyword>
<sequence length="73" mass="7284">MKNILKNKLLVAGVLTASMLSGQAMAAGEVDAIFAAIDLSSIAASVGAVGVLIIGIAMVMKAITLGKRAVDKA</sequence>
<dbReference type="EMBL" id="LR721750">
    <property type="protein sequence ID" value="VVV04136.1"/>
    <property type="molecule type" value="Genomic_DNA"/>
</dbReference>
<dbReference type="EMBL" id="LR721750">
    <property type="protein sequence ID" value="VVV04116.1"/>
    <property type="molecule type" value="Genomic_DNA"/>
</dbReference>